<dbReference type="PROSITE" id="PS01359">
    <property type="entry name" value="ZF_PHD_1"/>
    <property type="match status" value="1"/>
</dbReference>
<keyword evidence="1" id="KW-0479">Metal-binding</keyword>
<feature type="domain" description="SET" evidence="8">
    <location>
        <begin position="526"/>
        <end position="648"/>
    </location>
</feature>
<dbReference type="InterPro" id="IPR019787">
    <property type="entry name" value="Znf_PHD-finger"/>
</dbReference>
<dbReference type="EMBL" id="LDAU01000013">
    <property type="protein sequence ID" value="KRX10913.1"/>
    <property type="molecule type" value="Genomic_DNA"/>
</dbReference>
<dbReference type="Gene3D" id="2.30.30.1150">
    <property type="match status" value="1"/>
</dbReference>
<dbReference type="InterPro" id="IPR019786">
    <property type="entry name" value="Zinc_finger_PHD-type_CS"/>
</dbReference>
<keyword evidence="2 5" id="KW-0863">Zinc-finger</keyword>
<gene>
    <name evidence="9" type="ORF">PPERSA_12037</name>
</gene>
<reference evidence="9 10" key="1">
    <citation type="journal article" date="2015" name="Sci. Rep.">
        <title>Genome of the facultative scuticociliatosis pathogen Pseudocohnilembus persalinus provides insight into its virulence through horizontal gene transfer.</title>
        <authorList>
            <person name="Xiong J."/>
            <person name="Wang G."/>
            <person name="Cheng J."/>
            <person name="Tian M."/>
            <person name="Pan X."/>
            <person name="Warren A."/>
            <person name="Jiang C."/>
            <person name="Yuan D."/>
            <person name="Miao W."/>
        </authorList>
    </citation>
    <scope>NUCLEOTIDE SEQUENCE [LARGE SCALE GENOMIC DNA]</scope>
    <source>
        <strain evidence="9">36N120E</strain>
    </source>
</reference>
<dbReference type="Proteomes" id="UP000054937">
    <property type="component" value="Unassembled WGS sequence"/>
</dbReference>
<evidence type="ECO:0000313" key="10">
    <source>
        <dbReference type="Proteomes" id="UP000054937"/>
    </source>
</evidence>
<dbReference type="Pfam" id="PF00856">
    <property type="entry name" value="SET"/>
    <property type="match status" value="1"/>
</dbReference>
<feature type="domain" description="PHD-type" evidence="7">
    <location>
        <begin position="263"/>
        <end position="315"/>
    </location>
</feature>
<feature type="region of interest" description="Disordered" evidence="6">
    <location>
        <begin position="167"/>
        <end position="197"/>
    </location>
</feature>
<dbReference type="GO" id="GO:0006325">
    <property type="term" value="P:chromatin organization"/>
    <property type="evidence" value="ECO:0007669"/>
    <property type="project" value="UniProtKB-KW"/>
</dbReference>
<evidence type="ECO:0000313" key="9">
    <source>
        <dbReference type="EMBL" id="KRX10913.1"/>
    </source>
</evidence>
<organism evidence="9 10">
    <name type="scientific">Pseudocohnilembus persalinus</name>
    <name type="common">Ciliate</name>
    <dbReference type="NCBI Taxonomy" id="266149"/>
    <lineage>
        <taxon>Eukaryota</taxon>
        <taxon>Sar</taxon>
        <taxon>Alveolata</taxon>
        <taxon>Ciliophora</taxon>
        <taxon>Intramacronucleata</taxon>
        <taxon>Oligohymenophorea</taxon>
        <taxon>Scuticociliatia</taxon>
        <taxon>Philasterida</taxon>
        <taxon>Pseudocohnilembidae</taxon>
        <taxon>Pseudocohnilembus</taxon>
    </lineage>
</organism>
<evidence type="ECO:0000256" key="2">
    <source>
        <dbReference type="ARBA" id="ARBA00022771"/>
    </source>
</evidence>
<keyword evidence="3" id="KW-0862">Zinc</keyword>
<dbReference type="SMART" id="SM00317">
    <property type="entry name" value="SET"/>
    <property type="match status" value="1"/>
</dbReference>
<keyword evidence="10" id="KW-1185">Reference proteome</keyword>
<evidence type="ECO:0000256" key="6">
    <source>
        <dbReference type="SAM" id="MobiDB-lite"/>
    </source>
</evidence>
<dbReference type="InterPro" id="IPR053114">
    <property type="entry name" value="ATXR5/ATXR6"/>
</dbReference>
<dbReference type="PANTHER" id="PTHR48442">
    <property type="entry name" value="SET DOMAIN-CONTAINING PROTEIN"/>
    <property type="match status" value="1"/>
</dbReference>
<dbReference type="InterPro" id="IPR046341">
    <property type="entry name" value="SET_dom_sf"/>
</dbReference>
<dbReference type="PROSITE" id="PS50016">
    <property type="entry name" value="ZF_PHD_2"/>
    <property type="match status" value="1"/>
</dbReference>
<evidence type="ECO:0000256" key="3">
    <source>
        <dbReference type="ARBA" id="ARBA00022833"/>
    </source>
</evidence>
<dbReference type="AlphaFoldDB" id="A0A0V0R8V7"/>
<feature type="region of interest" description="Disordered" evidence="6">
    <location>
        <begin position="41"/>
        <end position="74"/>
    </location>
</feature>
<evidence type="ECO:0000256" key="5">
    <source>
        <dbReference type="PROSITE-ProRule" id="PRU00146"/>
    </source>
</evidence>
<dbReference type="InParanoid" id="A0A0V0R8V7"/>
<dbReference type="PANTHER" id="PTHR48442:SF1">
    <property type="entry name" value="SET DOMAIN-CONTAINING PROTEIN"/>
    <property type="match status" value="1"/>
</dbReference>
<dbReference type="SUPFAM" id="SSF82199">
    <property type="entry name" value="SET domain"/>
    <property type="match status" value="1"/>
</dbReference>
<accession>A0A0V0R8V7</accession>
<keyword evidence="4" id="KW-0156">Chromatin regulator</keyword>
<dbReference type="PROSITE" id="PS50280">
    <property type="entry name" value="SET"/>
    <property type="match status" value="1"/>
</dbReference>
<comment type="caution">
    <text evidence="9">The sequence shown here is derived from an EMBL/GenBank/DDBJ whole genome shotgun (WGS) entry which is preliminary data.</text>
</comment>
<dbReference type="OrthoDB" id="336088at2759"/>
<evidence type="ECO:0000256" key="4">
    <source>
        <dbReference type="ARBA" id="ARBA00022853"/>
    </source>
</evidence>
<dbReference type="SUPFAM" id="SSF57903">
    <property type="entry name" value="FYVE/PHD zinc finger"/>
    <property type="match status" value="1"/>
</dbReference>
<protein>
    <submittedName>
        <fullName evidence="9">Zinc finger, FYVE/PHD-type</fullName>
    </submittedName>
</protein>
<name>A0A0V0R8V7_PSEPJ</name>
<feature type="compositionally biased region" description="Low complexity" evidence="6">
    <location>
        <begin position="167"/>
        <end position="184"/>
    </location>
</feature>
<dbReference type="SMART" id="SM00249">
    <property type="entry name" value="PHD"/>
    <property type="match status" value="1"/>
</dbReference>
<feature type="compositionally biased region" description="Polar residues" evidence="6">
    <location>
        <begin position="57"/>
        <end position="74"/>
    </location>
</feature>
<dbReference type="CDD" id="cd15543">
    <property type="entry name" value="PHD_RSF1"/>
    <property type="match status" value="1"/>
</dbReference>
<dbReference type="OMA" id="CDDAYHS"/>
<feature type="region of interest" description="Disordered" evidence="6">
    <location>
        <begin position="416"/>
        <end position="455"/>
    </location>
</feature>
<dbReference type="InterPro" id="IPR001965">
    <property type="entry name" value="Znf_PHD"/>
</dbReference>
<proteinExistence type="predicted"/>
<evidence type="ECO:0000256" key="1">
    <source>
        <dbReference type="ARBA" id="ARBA00022723"/>
    </source>
</evidence>
<dbReference type="InterPro" id="IPR001214">
    <property type="entry name" value="SET_dom"/>
</dbReference>
<dbReference type="Pfam" id="PF00628">
    <property type="entry name" value="PHD"/>
    <property type="match status" value="1"/>
</dbReference>
<evidence type="ECO:0000259" key="7">
    <source>
        <dbReference type="PROSITE" id="PS50016"/>
    </source>
</evidence>
<evidence type="ECO:0000259" key="8">
    <source>
        <dbReference type="PROSITE" id="PS50280"/>
    </source>
</evidence>
<dbReference type="Gene3D" id="2.170.270.10">
    <property type="entry name" value="SET domain"/>
    <property type="match status" value="1"/>
</dbReference>
<dbReference type="InterPro" id="IPR011011">
    <property type="entry name" value="Znf_FYVE_PHD"/>
</dbReference>
<dbReference type="GO" id="GO:0008270">
    <property type="term" value="F:zinc ion binding"/>
    <property type="evidence" value="ECO:0007669"/>
    <property type="project" value="UniProtKB-KW"/>
</dbReference>
<sequence>MELNINISQNSVTKLINKQPKSKRLQEKLKIQQQQLIQLENQNSQKLNQSDSDDSQRSNASTDFSSNLSSQPKDFQNIKSYLKKQKRQNFEIVKNYNSSQNKQKKSKNDQKSTKIVIKMEEESASTSADIQQQQQQQFQNKKCKNKNSCLNIDYDDGNSDLQIVIQNENSNSNNSVSNKYNNYKNKSKSKNQEEKNTISQILNSNQNSSSSTQYEAIGGIIETDGLTHQQFLEKVRQQALQVANKKKNLKESQDIFVQQYFLEKSCEICKSYTDDENMLLCDYCDDAYHSYCLNPPLMELPKEDDDWFCNDCFQKKQKIDQEKKIKRQSQLEEHQFQQIQKQDLNDCHTCKQKIEKEKQDNCVRCKQFFHNDKCFNARKNAICCTDCQKQIQREMPKNQTLMTQFFNVQKKTNTSLKAKDNLDQTKQLRLSTPPKKGKKKGKTGNQGRFKLPIPSKDPKIMEKIKKAMIFALKAKNIQFDDDLQFSKECPPSFNDTSLEPNLQKITEQNLEVFHEFKKMTRCGEYAPVIIEEDKMQGFVVRALEDIPELTLICEYVGQVDIMKNRVFDQNDSIMELLKTARSSTTLVIVPQQYGNLARFLSGINNKDKNSRKKQNVQSIRMDINGHARVILYAKKKINKGTLLYYDYNAGGFDDYPTENFV</sequence>